<dbReference type="Gene3D" id="2.40.128.640">
    <property type="match status" value="1"/>
</dbReference>
<proteinExistence type="predicted"/>
<protein>
    <submittedName>
        <fullName evidence="1">Copper resistance protein NlpE</fullName>
    </submittedName>
</protein>
<accession>A0A1S1NY62</accession>
<dbReference type="InterPro" id="IPR007298">
    <property type="entry name" value="Cu-R_lipoprotein_NlpE"/>
</dbReference>
<dbReference type="EMBL" id="CP043420">
    <property type="protein sequence ID" value="QEL10676.1"/>
    <property type="molecule type" value="Genomic_DNA"/>
</dbReference>
<dbReference type="PROSITE" id="PS51257">
    <property type="entry name" value="PROKAR_LIPOPROTEIN"/>
    <property type="match status" value="1"/>
</dbReference>
<evidence type="ECO:0000313" key="2">
    <source>
        <dbReference type="Proteomes" id="UP000322553"/>
    </source>
</evidence>
<dbReference type="Proteomes" id="UP000322553">
    <property type="component" value="Chromosome"/>
</dbReference>
<dbReference type="AlphaFoldDB" id="A0A1S1NY62"/>
<sequence>MMLKQVATTIGFAAFAVLAGCASNEPANPSPYAQAQGSYEGTLPCADCSGIRTRLDIRNQDNTGASFTLNSTRIGQSEKPMKTTGQVLVLHDVGPNEYPLVYQLKGTNGNTIYNLLPLNNGDMKLLGRDYKQVQSSNDLTLRRVD</sequence>
<gene>
    <name evidence="1" type="ORF">FY550_05735</name>
</gene>
<dbReference type="STRING" id="657387.BH688_01970"/>
<reference evidence="1 2" key="1">
    <citation type="submission" date="2019-08" db="EMBL/GenBank/DDBJ databases">
        <title>Complete genome sequence of Kushneria sp. YCWA18, a halophilic phosphate-solubilizing bacterium isolated from Daqiao saltern in China.</title>
        <authorList>
            <person name="Du G.-X."/>
            <person name="Qu L.-Y."/>
        </authorList>
    </citation>
    <scope>NUCLEOTIDE SEQUENCE [LARGE SCALE GENOMIC DNA]</scope>
    <source>
        <strain evidence="1 2">YCWA18</strain>
    </source>
</reference>
<evidence type="ECO:0000313" key="1">
    <source>
        <dbReference type="EMBL" id="QEL10676.1"/>
    </source>
</evidence>
<name>A0A1S1NY62_9GAMM</name>
<organism evidence="1 2">
    <name type="scientific">Kushneria phosphatilytica</name>
    <dbReference type="NCBI Taxonomy" id="657387"/>
    <lineage>
        <taxon>Bacteria</taxon>
        <taxon>Pseudomonadati</taxon>
        <taxon>Pseudomonadota</taxon>
        <taxon>Gammaproteobacteria</taxon>
        <taxon>Oceanospirillales</taxon>
        <taxon>Halomonadaceae</taxon>
        <taxon>Kushneria</taxon>
    </lineage>
</organism>
<dbReference type="Pfam" id="PF04170">
    <property type="entry name" value="NlpE"/>
    <property type="match status" value="1"/>
</dbReference>
<dbReference type="KEGG" id="kuy:FY550_05735"/>
<keyword evidence="2" id="KW-1185">Reference proteome</keyword>
<dbReference type="RefSeq" id="WP_070976521.1">
    <property type="nucleotide sequence ID" value="NZ_CP043420.1"/>
</dbReference>